<dbReference type="Proteomes" id="UP000030746">
    <property type="component" value="Unassembled WGS sequence"/>
</dbReference>
<accession>V4AGR4</accession>
<sequence length="860" mass="97107">MGLVQIMLKGAEGDMKWETLPGSQSRPKEKKPQAAAKAPTVDASKLPLPEKIRRLSLFLRNEKREVNEIMLFENSIMSCKLGIKPDFLIDEMIQGKNGSFFTGRLIFDGVFLARHIASNKKVIKLTCYKRAVEMFRTMSVTEIMSQKDITAEELKQKLDNLNSTVAKVEKETIKDLPTVEVLKKLQEILKNPKYTPSNAVSNLEQAAAVAKCRIRCRYDVEQGQSTTGRIYFKGSYYIDNVVQGLGFSVSKKTAKANCYNMVVQRLMTCKAEDILSGLDPSIGEKALSELNASMKIVPKSAKNLDLREKFVRLKELLAVSDLTPDVITAMDLMFADVKLTPVCLYRQGPKQDNPDQKPVLFCNLYLAGRLMAIGEASNRTEAQIDSYTNSKDIVLTTEPEVILTQHYKLQAHDQAAPDVIDFRVKGNCVLRNNCTNFHRLQRTKLKVSDTPVKDIVLYEHASWSSDRKVQGFCILQHSCFLNNMLLEWEFSDDNNSTQFRCDMKIQKENIGTQPAKSVSKIGSRNLAAADILFKLYETQPVIQITTYTKMEESTKCITFDEVLDAAIELHKAAKNAGEDVEMAPPSEEAKPVETEFKMEQDVKTEEVKKEEVKTEKVKTEPKDDDVEMKEENQDENKPHTFQRRRRPFKYLTKFILQDVKRRVDEFTKVKSLEDMLFGPSYPSQIGRQIAGILRNSTVPLRYMTRPIRGSMYTIVTQSMTPNEMAAFLKERCGSSGRFKLVDKSELPSHKDIVPELTSGEIQISQNSQPNQDHFFDDVSIESNSEFHTAMSSQLGDNSAYQSTYDTTLTSNSSANSSLVTPKKEDMSLPSTPIQGNTSTPKQNMTSTPVQKKTPASKKKL</sequence>
<keyword evidence="1" id="KW-0175">Coiled coil</keyword>
<feature type="compositionally biased region" description="Low complexity" evidence="2">
    <location>
        <begin position="806"/>
        <end position="820"/>
    </location>
</feature>
<feature type="region of interest" description="Disordered" evidence="2">
    <location>
        <begin position="608"/>
        <end position="640"/>
    </location>
</feature>
<dbReference type="OMA" id="NVMLSMT"/>
<gene>
    <name evidence="3" type="ORF">LOTGIDRAFT_231829</name>
</gene>
<feature type="region of interest" description="Disordered" evidence="2">
    <location>
        <begin position="16"/>
        <end position="40"/>
    </location>
</feature>
<proteinExistence type="predicted"/>
<evidence type="ECO:0000256" key="2">
    <source>
        <dbReference type="SAM" id="MobiDB-lite"/>
    </source>
</evidence>
<dbReference type="RefSeq" id="XP_009053203.1">
    <property type="nucleotide sequence ID" value="XM_009054955.1"/>
</dbReference>
<feature type="compositionally biased region" description="Basic and acidic residues" evidence="2">
    <location>
        <begin position="629"/>
        <end position="638"/>
    </location>
</feature>
<feature type="region of interest" description="Disordered" evidence="2">
    <location>
        <begin position="806"/>
        <end position="860"/>
    </location>
</feature>
<dbReference type="GeneID" id="20248728"/>
<dbReference type="HOGENOM" id="CLU_332686_0_0_1"/>
<evidence type="ECO:0008006" key="5">
    <source>
        <dbReference type="Google" id="ProtNLM"/>
    </source>
</evidence>
<evidence type="ECO:0000256" key="1">
    <source>
        <dbReference type="SAM" id="Coils"/>
    </source>
</evidence>
<name>V4AGR4_LOTGI</name>
<evidence type="ECO:0000313" key="4">
    <source>
        <dbReference type="Proteomes" id="UP000030746"/>
    </source>
</evidence>
<dbReference type="OrthoDB" id="6065803at2759"/>
<dbReference type="CTD" id="20248728"/>
<feature type="compositionally biased region" description="Polar residues" evidence="2">
    <location>
        <begin position="828"/>
        <end position="850"/>
    </location>
</feature>
<evidence type="ECO:0000313" key="3">
    <source>
        <dbReference type="EMBL" id="ESO96087.1"/>
    </source>
</evidence>
<keyword evidence="4" id="KW-1185">Reference proteome</keyword>
<organism evidence="3 4">
    <name type="scientific">Lottia gigantea</name>
    <name type="common">Giant owl limpet</name>
    <dbReference type="NCBI Taxonomy" id="225164"/>
    <lineage>
        <taxon>Eukaryota</taxon>
        <taxon>Metazoa</taxon>
        <taxon>Spiralia</taxon>
        <taxon>Lophotrochozoa</taxon>
        <taxon>Mollusca</taxon>
        <taxon>Gastropoda</taxon>
        <taxon>Patellogastropoda</taxon>
        <taxon>Lottioidea</taxon>
        <taxon>Lottiidae</taxon>
        <taxon>Lottia</taxon>
    </lineage>
</organism>
<protein>
    <recommendedName>
        <fullName evidence="5">DRBM domain-containing protein</fullName>
    </recommendedName>
</protein>
<dbReference type="EMBL" id="KB201549">
    <property type="protein sequence ID" value="ESO96087.1"/>
    <property type="molecule type" value="Genomic_DNA"/>
</dbReference>
<feature type="coiled-coil region" evidence="1">
    <location>
        <begin position="144"/>
        <end position="171"/>
    </location>
</feature>
<feature type="compositionally biased region" description="Basic and acidic residues" evidence="2">
    <location>
        <begin position="608"/>
        <end position="621"/>
    </location>
</feature>
<dbReference type="KEGG" id="lgi:LOTGIDRAFT_231829"/>
<dbReference type="AlphaFoldDB" id="V4AGR4"/>
<reference evidence="3 4" key="1">
    <citation type="journal article" date="2013" name="Nature">
        <title>Insights into bilaterian evolution from three spiralian genomes.</title>
        <authorList>
            <person name="Simakov O."/>
            <person name="Marletaz F."/>
            <person name="Cho S.J."/>
            <person name="Edsinger-Gonzales E."/>
            <person name="Havlak P."/>
            <person name="Hellsten U."/>
            <person name="Kuo D.H."/>
            <person name="Larsson T."/>
            <person name="Lv J."/>
            <person name="Arendt D."/>
            <person name="Savage R."/>
            <person name="Osoegawa K."/>
            <person name="de Jong P."/>
            <person name="Grimwood J."/>
            <person name="Chapman J.A."/>
            <person name="Shapiro H."/>
            <person name="Aerts A."/>
            <person name="Otillar R.P."/>
            <person name="Terry A.Y."/>
            <person name="Boore J.L."/>
            <person name="Grigoriev I.V."/>
            <person name="Lindberg D.R."/>
            <person name="Seaver E.C."/>
            <person name="Weisblat D.A."/>
            <person name="Putnam N.H."/>
            <person name="Rokhsar D.S."/>
        </authorList>
    </citation>
    <scope>NUCLEOTIDE SEQUENCE [LARGE SCALE GENOMIC DNA]</scope>
</reference>